<evidence type="ECO:0000256" key="1">
    <source>
        <dbReference type="ARBA" id="ARBA00004167"/>
    </source>
</evidence>
<feature type="chain" id="PRO_5021886454" evidence="8">
    <location>
        <begin position="20"/>
        <end position="191"/>
    </location>
</feature>
<evidence type="ECO:0000256" key="5">
    <source>
        <dbReference type="ARBA" id="ARBA00023136"/>
    </source>
</evidence>
<keyword evidence="4 7" id="KW-1133">Transmembrane helix</keyword>
<comment type="caution">
    <text evidence="10">The sequence shown here is derived from an EMBL/GenBank/DDBJ whole genome shotgun (WGS) entry which is preliminary data.</text>
</comment>
<evidence type="ECO:0000256" key="2">
    <source>
        <dbReference type="ARBA" id="ARBA00022692"/>
    </source>
</evidence>
<keyword evidence="3 8" id="KW-0732">Signal</keyword>
<keyword evidence="5 7" id="KW-0472">Membrane</keyword>
<dbReference type="Pfam" id="PF08239">
    <property type="entry name" value="SH3_3"/>
    <property type="match status" value="1"/>
</dbReference>
<dbReference type="GO" id="GO:0016020">
    <property type="term" value="C:membrane"/>
    <property type="evidence" value="ECO:0007669"/>
    <property type="project" value="UniProtKB-SubCell"/>
</dbReference>
<dbReference type="PIRSF" id="PIRSF006158">
    <property type="entry name" value="UCP006158_SH3"/>
    <property type="match status" value="1"/>
</dbReference>
<accession>A0A553JUW4</accession>
<dbReference type="InterPro" id="IPR016476">
    <property type="entry name" value="SH3_dom_pro"/>
</dbReference>
<dbReference type="NCBIfam" id="TIGR04211">
    <property type="entry name" value="SH3_and_anchor"/>
    <property type="match status" value="1"/>
</dbReference>
<dbReference type="Gene3D" id="2.30.30.40">
    <property type="entry name" value="SH3 Domains"/>
    <property type="match status" value="1"/>
</dbReference>
<sequence length="191" mass="21229">MLRILALVGLILLSPSLLAAGQTRYISDDVFLFLHGGPGTQFRILGSIEAGQEISALGETQGNYTKIVDHKGREGWVETKMLSAQKSFRNLLPEVQAELTKTKAELEQVAASSDTSMQDLQRIKSLLAQAEKSLAQASQERDRATSKLANIQKNERFQMWQEGGIIAAIGLLIGVILVYLPRPRRKQKNRW</sequence>
<feature type="coiled-coil region" evidence="6">
    <location>
        <begin position="120"/>
        <end position="154"/>
    </location>
</feature>
<protein>
    <submittedName>
        <fullName evidence="10">TIGR04211 family SH3 domain-containing protein</fullName>
    </submittedName>
</protein>
<keyword evidence="6" id="KW-0175">Coiled coil</keyword>
<dbReference type="OrthoDB" id="9790951at2"/>
<evidence type="ECO:0000313" key="11">
    <source>
        <dbReference type="Proteomes" id="UP000318126"/>
    </source>
</evidence>
<dbReference type="AlphaFoldDB" id="A0A553JUW4"/>
<evidence type="ECO:0000259" key="9">
    <source>
        <dbReference type="PROSITE" id="PS51781"/>
    </source>
</evidence>
<keyword evidence="2 7" id="KW-0812">Transmembrane</keyword>
<evidence type="ECO:0000256" key="4">
    <source>
        <dbReference type="ARBA" id="ARBA00022989"/>
    </source>
</evidence>
<evidence type="ECO:0000256" key="3">
    <source>
        <dbReference type="ARBA" id="ARBA00022729"/>
    </source>
</evidence>
<dbReference type="SMART" id="SM00287">
    <property type="entry name" value="SH3b"/>
    <property type="match status" value="1"/>
</dbReference>
<dbReference type="Proteomes" id="UP000318126">
    <property type="component" value="Unassembled WGS sequence"/>
</dbReference>
<dbReference type="RefSeq" id="WP_143562689.1">
    <property type="nucleotide sequence ID" value="NZ_BMPL01000001.1"/>
</dbReference>
<organism evidence="10 11">
    <name type="scientific">Shewanella hanedai</name>
    <name type="common">Alteromonas hanedai</name>
    <dbReference type="NCBI Taxonomy" id="25"/>
    <lineage>
        <taxon>Bacteria</taxon>
        <taxon>Pseudomonadati</taxon>
        <taxon>Pseudomonadota</taxon>
        <taxon>Gammaproteobacteria</taxon>
        <taxon>Alteromonadales</taxon>
        <taxon>Shewanellaceae</taxon>
        <taxon>Shewanella</taxon>
    </lineage>
</organism>
<evidence type="ECO:0000256" key="6">
    <source>
        <dbReference type="SAM" id="Coils"/>
    </source>
</evidence>
<name>A0A553JUW4_SHEHA</name>
<proteinExistence type="predicted"/>
<dbReference type="EMBL" id="VKGK01000001">
    <property type="protein sequence ID" value="TRY16244.1"/>
    <property type="molecule type" value="Genomic_DNA"/>
</dbReference>
<comment type="subcellular location">
    <subcellularLocation>
        <location evidence="1">Membrane</location>
        <topology evidence="1">Single-pass membrane protein</topology>
    </subcellularLocation>
</comment>
<evidence type="ECO:0000313" key="10">
    <source>
        <dbReference type="EMBL" id="TRY16244.1"/>
    </source>
</evidence>
<reference evidence="11" key="1">
    <citation type="submission" date="2019-07" db="EMBL/GenBank/DDBJ databases">
        <title>Shewanella sp. YLB-08 draft genomic sequence.</title>
        <authorList>
            <person name="Yu L."/>
        </authorList>
    </citation>
    <scope>NUCLEOTIDE SEQUENCE [LARGE SCALE GENOMIC DNA]</scope>
    <source>
        <strain evidence="11">JCM 20706</strain>
    </source>
</reference>
<dbReference type="PROSITE" id="PS51781">
    <property type="entry name" value="SH3B"/>
    <property type="match status" value="1"/>
</dbReference>
<evidence type="ECO:0000256" key="8">
    <source>
        <dbReference type="SAM" id="SignalP"/>
    </source>
</evidence>
<keyword evidence="11" id="KW-1185">Reference proteome</keyword>
<feature type="domain" description="SH3b" evidence="9">
    <location>
        <begin position="21"/>
        <end position="86"/>
    </location>
</feature>
<feature type="transmembrane region" description="Helical" evidence="7">
    <location>
        <begin position="159"/>
        <end position="180"/>
    </location>
</feature>
<gene>
    <name evidence="10" type="ORF">FN961_01025</name>
</gene>
<dbReference type="InterPro" id="IPR003646">
    <property type="entry name" value="SH3-like_bac-type"/>
</dbReference>
<feature type="signal peptide" evidence="8">
    <location>
        <begin position="1"/>
        <end position="19"/>
    </location>
</feature>
<evidence type="ECO:0000256" key="7">
    <source>
        <dbReference type="SAM" id="Phobius"/>
    </source>
</evidence>